<feature type="transmembrane region" description="Helical" evidence="10">
    <location>
        <begin position="278"/>
        <end position="299"/>
    </location>
</feature>
<dbReference type="GO" id="GO:0015297">
    <property type="term" value="F:antiporter activity"/>
    <property type="evidence" value="ECO:0007669"/>
    <property type="project" value="UniProtKB-KW"/>
</dbReference>
<dbReference type="GO" id="GO:0005886">
    <property type="term" value="C:plasma membrane"/>
    <property type="evidence" value="ECO:0007669"/>
    <property type="project" value="UniProtKB-SubCell"/>
</dbReference>
<dbReference type="GO" id="GO:0042910">
    <property type="term" value="F:xenobiotic transmembrane transporter activity"/>
    <property type="evidence" value="ECO:0007669"/>
    <property type="project" value="InterPro"/>
</dbReference>
<feature type="transmembrane region" description="Helical" evidence="10">
    <location>
        <begin position="247"/>
        <end position="266"/>
    </location>
</feature>
<dbReference type="Proteomes" id="UP000191418">
    <property type="component" value="Unassembled WGS sequence"/>
</dbReference>
<feature type="transmembrane region" description="Helical" evidence="10">
    <location>
        <begin position="319"/>
        <end position="339"/>
    </location>
</feature>
<evidence type="ECO:0000256" key="7">
    <source>
        <dbReference type="ARBA" id="ARBA00023065"/>
    </source>
</evidence>
<protein>
    <recommendedName>
        <fullName evidence="9">Multidrug-efflux transporter</fullName>
    </recommendedName>
</protein>
<keyword evidence="12" id="KW-1185">Reference proteome</keyword>
<feature type="transmembrane region" description="Helical" evidence="10">
    <location>
        <begin position="87"/>
        <end position="109"/>
    </location>
</feature>
<accession>A0A1T4RPA1</accession>
<evidence type="ECO:0000256" key="9">
    <source>
        <dbReference type="ARBA" id="ARBA00031636"/>
    </source>
</evidence>
<evidence type="ECO:0000256" key="8">
    <source>
        <dbReference type="ARBA" id="ARBA00023136"/>
    </source>
</evidence>
<dbReference type="Pfam" id="PF01554">
    <property type="entry name" value="MatE"/>
    <property type="match status" value="2"/>
</dbReference>
<feature type="transmembrane region" description="Helical" evidence="10">
    <location>
        <begin position="190"/>
        <end position="212"/>
    </location>
</feature>
<dbReference type="STRING" id="64969.SAMN02745127_02491"/>
<sequence length="460" mass="49327">MHHSSSSVVEVKKLLAIALPIMGAQIAQSSMSVADTLMVGRLGADPLAAIALGTSIWMPLYLFLAGCLLGITPFVAQWTGAKESAKIGAFTFQGIWFGSIIALVSILLMYHSQWLLFWLEVPEHLHPMIADYLIGIMLGFPALAVYQTLRSYTEGLGFTQPVLVISLICLVIDVIANAILIYGFGPIPALGVLGCGLGTAIAMWSSVGLMWLNIRYRRRYKDSSPLDHFARPDWQSISEIAKVGTPIGIAIFFEVGLFTTIALFIARLGSTEVAAHQIALNVTSVTFMVPLSLAMALTVRVGHGLGESGYLQAKMAAKVGVLCTVGASFVISAMIWLLASSIAGLYTPDQGVVELAVALLYFAAIFQLSDALQVSASGALRGYKDTKIIMPITLFSYWGVGMGLGYVLALTDWLIAPVGVKGFWIGLIAGLSCAALLLCWRLYKTSESEPLVPARTVKSE</sequence>
<comment type="caution">
    <text evidence="11">The sequence shown here is derived from an EMBL/GenBank/DDBJ whole genome shotgun (WGS) entry which is preliminary data.</text>
</comment>
<evidence type="ECO:0000313" key="11">
    <source>
        <dbReference type="EMBL" id="OPX54660.1"/>
    </source>
</evidence>
<dbReference type="OrthoDB" id="9780160at2"/>
<evidence type="ECO:0000313" key="12">
    <source>
        <dbReference type="Proteomes" id="UP000191418"/>
    </source>
</evidence>
<keyword evidence="5 10" id="KW-0812">Transmembrane</keyword>
<organism evidence="11 12">
    <name type="scientific">Oceanospirillum multiglobuliferum</name>
    <dbReference type="NCBI Taxonomy" id="64969"/>
    <lineage>
        <taxon>Bacteria</taxon>
        <taxon>Pseudomonadati</taxon>
        <taxon>Pseudomonadota</taxon>
        <taxon>Gammaproteobacteria</taxon>
        <taxon>Oceanospirillales</taxon>
        <taxon>Oceanospirillaceae</taxon>
        <taxon>Oceanospirillum</taxon>
    </lineage>
</organism>
<evidence type="ECO:0000256" key="4">
    <source>
        <dbReference type="ARBA" id="ARBA00022475"/>
    </source>
</evidence>
<name>A0A1T4RPA1_9GAMM</name>
<evidence type="ECO:0000256" key="5">
    <source>
        <dbReference type="ARBA" id="ARBA00022692"/>
    </source>
</evidence>
<dbReference type="AlphaFoldDB" id="A0A1T4RPA1"/>
<dbReference type="InterPro" id="IPR048279">
    <property type="entry name" value="MdtK-like"/>
</dbReference>
<gene>
    <name evidence="11" type="ORF">BTE48_12815</name>
</gene>
<evidence type="ECO:0000256" key="2">
    <source>
        <dbReference type="ARBA" id="ARBA00022448"/>
    </source>
</evidence>
<reference evidence="11 12" key="1">
    <citation type="submission" date="2017-01" db="EMBL/GenBank/DDBJ databases">
        <title>Genome Sequencing of a Marine Spirillum, Oceanospirillum multiglobuliferum ATCC 33336, from Japan.</title>
        <authorList>
            <person name="Carney J.G."/>
            <person name="Trachtenberg A.M."/>
            <person name="Rheaume B.A."/>
            <person name="Linnane J.D."/>
            <person name="Pitts N.L."/>
            <person name="Mykles D.L."/>
            <person name="Maclea K.S."/>
        </authorList>
    </citation>
    <scope>NUCLEOTIDE SEQUENCE [LARGE SCALE GENOMIC DNA]</scope>
    <source>
        <strain evidence="11 12">ATCC 33336</strain>
    </source>
</reference>
<comment type="subcellular location">
    <subcellularLocation>
        <location evidence="1">Cell inner membrane</location>
        <topology evidence="1">Multi-pass membrane protein</topology>
    </subcellularLocation>
</comment>
<keyword evidence="2" id="KW-0813">Transport</keyword>
<feature type="transmembrane region" description="Helical" evidence="10">
    <location>
        <begin position="56"/>
        <end position="75"/>
    </location>
</feature>
<feature type="transmembrane region" description="Helical" evidence="10">
    <location>
        <begin position="388"/>
        <end position="410"/>
    </location>
</feature>
<feature type="transmembrane region" description="Helical" evidence="10">
    <location>
        <begin position="351"/>
        <end position="368"/>
    </location>
</feature>
<dbReference type="GO" id="GO:0006811">
    <property type="term" value="P:monoatomic ion transport"/>
    <property type="evidence" value="ECO:0007669"/>
    <property type="project" value="UniProtKB-KW"/>
</dbReference>
<keyword evidence="4" id="KW-1003">Cell membrane</keyword>
<dbReference type="PANTHER" id="PTHR43298:SF2">
    <property type="entry name" value="FMN_FAD EXPORTER YEEO-RELATED"/>
    <property type="match status" value="1"/>
</dbReference>
<dbReference type="NCBIfam" id="TIGR00797">
    <property type="entry name" value="matE"/>
    <property type="match status" value="1"/>
</dbReference>
<dbReference type="PANTHER" id="PTHR43298">
    <property type="entry name" value="MULTIDRUG RESISTANCE PROTEIN NORM-RELATED"/>
    <property type="match status" value="1"/>
</dbReference>
<dbReference type="InterPro" id="IPR050222">
    <property type="entry name" value="MATE_MdtK"/>
</dbReference>
<evidence type="ECO:0000256" key="3">
    <source>
        <dbReference type="ARBA" id="ARBA00022449"/>
    </source>
</evidence>
<keyword evidence="7" id="KW-0406">Ion transport</keyword>
<dbReference type="InterPro" id="IPR002528">
    <property type="entry name" value="MATE_fam"/>
</dbReference>
<dbReference type="EMBL" id="MTSM01000020">
    <property type="protein sequence ID" value="OPX54660.1"/>
    <property type="molecule type" value="Genomic_DNA"/>
</dbReference>
<feature type="transmembrane region" description="Helical" evidence="10">
    <location>
        <begin position="422"/>
        <end position="443"/>
    </location>
</feature>
<proteinExistence type="predicted"/>
<keyword evidence="3" id="KW-0050">Antiport</keyword>
<feature type="transmembrane region" description="Helical" evidence="10">
    <location>
        <begin position="161"/>
        <end position="184"/>
    </location>
</feature>
<evidence type="ECO:0000256" key="6">
    <source>
        <dbReference type="ARBA" id="ARBA00022989"/>
    </source>
</evidence>
<dbReference type="RefSeq" id="WP_078746038.1">
    <property type="nucleotide sequence ID" value="NZ_FUXG01000019.1"/>
</dbReference>
<dbReference type="CDD" id="cd13131">
    <property type="entry name" value="MATE_NorM_like"/>
    <property type="match status" value="1"/>
</dbReference>
<keyword evidence="8 10" id="KW-0472">Membrane</keyword>
<keyword evidence="6 10" id="KW-1133">Transmembrane helix</keyword>
<evidence type="ECO:0000256" key="1">
    <source>
        <dbReference type="ARBA" id="ARBA00004429"/>
    </source>
</evidence>
<feature type="transmembrane region" description="Helical" evidence="10">
    <location>
        <begin position="129"/>
        <end position="149"/>
    </location>
</feature>
<evidence type="ECO:0000256" key="10">
    <source>
        <dbReference type="SAM" id="Phobius"/>
    </source>
</evidence>
<dbReference type="PIRSF" id="PIRSF006603">
    <property type="entry name" value="DinF"/>
    <property type="match status" value="1"/>
</dbReference>